<dbReference type="OrthoDB" id="9789605at2"/>
<evidence type="ECO:0000313" key="5">
    <source>
        <dbReference type="Proteomes" id="UP000244225"/>
    </source>
</evidence>
<dbReference type="CDD" id="cd04301">
    <property type="entry name" value="NAT_SF"/>
    <property type="match status" value="1"/>
</dbReference>
<dbReference type="AlphaFoldDB" id="A0A2T5YJZ6"/>
<reference evidence="4 5" key="1">
    <citation type="submission" date="2018-04" db="EMBL/GenBank/DDBJ databases">
        <title>Genomic Encyclopedia of Archaeal and Bacterial Type Strains, Phase II (KMG-II): from individual species to whole genera.</title>
        <authorList>
            <person name="Goeker M."/>
        </authorList>
    </citation>
    <scope>NUCLEOTIDE SEQUENCE [LARGE SCALE GENOMIC DNA]</scope>
    <source>
        <strain evidence="4 5">DSM 100162</strain>
    </source>
</reference>
<dbReference type="PROSITE" id="PS51186">
    <property type="entry name" value="GNAT"/>
    <property type="match status" value="1"/>
</dbReference>
<dbReference type="Proteomes" id="UP000244225">
    <property type="component" value="Unassembled WGS sequence"/>
</dbReference>
<keyword evidence="5" id="KW-1185">Reference proteome</keyword>
<feature type="domain" description="N-acetyltransferase" evidence="3">
    <location>
        <begin position="8"/>
        <end position="151"/>
    </location>
</feature>
<proteinExistence type="predicted"/>
<dbReference type="InterPro" id="IPR016181">
    <property type="entry name" value="Acyl_CoA_acyltransferase"/>
</dbReference>
<evidence type="ECO:0000256" key="2">
    <source>
        <dbReference type="ARBA" id="ARBA00023315"/>
    </source>
</evidence>
<dbReference type="SUPFAM" id="SSF55729">
    <property type="entry name" value="Acyl-CoA N-acyltransferases (Nat)"/>
    <property type="match status" value="1"/>
</dbReference>
<dbReference type="GO" id="GO:0016747">
    <property type="term" value="F:acyltransferase activity, transferring groups other than amino-acyl groups"/>
    <property type="evidence" value="ECO:0007669"/>
    <property type="project" value="InterPro"/>
</dbReference>
<sequence>MQHTQPQQQIYKAAPEDFTALAEVWEASVRATHHFLSEADIQFYKPLVRDEYLKLVEVYYVRDAKGQIAGFVGTADRKVEMLFIHPERRGEGIGKKLLQYAVQELQASAVDVNEQNEQAVGFYEHFGFRTISRSELDSMGKPYPILHMQLP</sequence>
<dbReference type="RefSeq" id="WP_108211719.1">
    <property type="nucleotide sequence ID" value="NZ_QBKI01000004.1"/>
</dbReference>
<dbReference type="PANTHER" id="PTHR43800">
    <property type="entry name" value="PEPTIDYL-LYSINE N-ACETYLTRANSFERASE YJAB"/>
    <property type="match status" value="1"/>
</dbReference>
<keyword evidence="2" id="KW-0012">Acyltransferase</keyword>
<accession>A0A2T5YJZ6</accession>
<organism evidence="4 5">
    <name type="scientific">Pontibacter mucosus</name>
    <dbReference type="NCBI Taxonomy" id="1649266"/>
    <lineage>
        <taxon>Bacteria</taxon>
        <taxon>Pseudomonadati</taxon>
        <taxon>Bacteroidota</taxon>
        <taxon>Cytophagia</taxon>
        <taxon>Cytophagales</taxon>
        <taxon>Hymenobacteraceae</taxon>
        <taxon>Pontibacter</taxon>
    </lineage>
</organism>
<evidence type="ECO:0000256" key="1">
    <source>
        <dbReference type="ARBA" id="ARBA00022679"/>
    </source>
</evidence>
<dbReference type="Pfam" id="PF13673">
    <property type="entry name" value="Acetyltransf_10"/>
    <property type="match status" value="1"/>
</dbReference>
<dbReference type="EMBL" id="QBKI01000004">
    <property type="protein sequence ID" value="PTX19625.1"/>
    <property type="molecule type" value="Genomic_DNA"/>
</dbReference>
<keyword evidence="1 4" id="KW-0808">Transferase</keyword>
<dbReference type="Gene3D" id="3.40.630.30">
    <property type="match status" value="1"/>
</dbReference>
<dbReference type="PANTHER" id="PTHR43800:SF1">
    <property type="entry name" value="PEPTIDYL-LYSINE N-ACETYLTRANSFERASE YJAB"/>
    <property type="match status" value="1"/>
</dbReference>
<evidence type="ECO:0000259" key="3">
    <source>
        <dbReference type="PROSITE" id="PS51186"/>
    </source>
</evidence>
<name>A0A2T5YJZ6_9BACT</name>
<dbReference type="InterPro" id="IPR000182">
    <property type="entry name" value="GNAT_dom"/>
</dbReference>
<comment type="caution">
    <text evidence="4">The sequence shown here is derived from an EMBL/GenBank/DDBJ whole genome shotgun (WGS) entry which is preliminary data.</text>
</comment>
<gene>
    <name evidence="4" type="ORF">C8N40_104358</name>
</gene>
<evidence type="ECO:0000313" key="4">
    <source>
        <dbReference type="EMBL" id="PTX19625.1"/>
    </source>
</evidence>
<protein>
    <submittedName>
        <fullName evidence="4">Putative acetyltransferase</fullName>
    </submittedName>
</protein>